<dbReference type="SUPFAM" id="SSF55729">
    <property type="entry name" value="Acyl-CoA N-acyltransferases (Nat)"/>
    <property type="match status" value="1"/>
</dbReference>
<protein>
    <submittedName>
        <fullName evidence="4">GNAT family N-acetyltransferase</fullName>
    </submittedName>
</protein>
<proteinExistence type="predicted"/>
<keyword evidence="1 4" id="KW-0808">Transferase</keyword>
<dbReference type="AlphaFoldDB" id="A0A2T0G2X6"/>
<sequence>MSIRKAVPSDIPALNNLLEQVLLVHHNVRPDIFQASGRKFNDEQLKTLMSQEHTPIFVYENEEGKILGHLFCIIKEPHSLVLTPIKTLFIEDLCVDESARGQKIGEQLCRFAEEFAQEMDCYNLTLNVWNDNAGALRFYEHQGFKPQETIMEKVFKK</sequence>
<evidence type="ECO:0000259" key="3">
    <source>
        <dbReference type="PROSITE" id="PS51186"/>
    </source>
</evidence>
<dbReference type="Proteomes" id="UP000238573">
    <property type="component" value="Unassembled WGS sequence"/>
</dbReference>
<evidence type="ECO:0000256" key="2">
    <source>
        <dbReference type="ARBA" id="ARBA00023315"/>
    </source>
</evidence>
<feature type="domain" description="N-acetyltransferase" evidence="3">
    <location>
        <begin position="1"/>
        <end position="157"/>
    </location>
</feature>
<accession>A0A2T0G2X6</accession>
<reference evidence="4 5" key="1">
    <citation type="journal article" date="1993" name="J. Dent. Res.">
        <title>The isolation and characterization of milleri group streptococci from dental periapical abscesses.</title>
        <authorList>
            <person name="Fisher L.E."/>
            <person name="Russell R.R."/>
        </authorList>
    </citation>
    <scope>NUCLEOTIDE SEQUENCE [LARGE SCALE GENOMIC DNA]</scope>
    <source>
        <strain evidence="4 5">OUP21</strain>
    </source>
</reference>
<dbReference type="EMBL" id="PVSZ01000011">
    <property type="protein sequence ID" value="PRT70423.1"/>
    <property type="molecule type" value="Genomic_DNA"/>
</dbReference>
<dbReference type="InterPro" id="IPR016181">
    <property type="entry name" value="Acyl_CoA_acyltransferase"/>
</dbReference>
<dbReference type="Pfam" id="PF00583">
    <property type="entry name" value="Acetyltransf_1"/>
    <property type="match status" value="1"/>
</dbReference>
<organism evidence="4 5">
    <name type="scientific">Streptococcus anginosus</name>
    <dbReference type="NCBI Taxonomy" id="1328"/>
    <lineage>
        <taxon>Bacteria</taxon>
        <taxon>Bacillati</taxon>
        <taxon>Bacillota</taxon>
        <taxon>Bacilli</taxon>
        <taxon>Lactobacillales</taxon>
        <taxon>Streptococcaceae</taxon>
        <taxon>Streptococcus</taxon>
        <taxon>Streptococcus anginosus group</taxon>
    </lineage>
</organism>
<name>A0A2T0G2X6_STRAP</name>
<dbReference type="CDD" id="cd04301">
    <property type="entry name" value="NAT_SF"/>
    <property type="match status" value="1"/>
</dbReference>
<gene>
    <name evidence="4" type="ORF">C6A27_05120</name>
</gene>
<dbReference type="PROSITE" id="PS51186">
    <property type="entry name" value="GNAT"/>
    <property type="match status" value="1"/>
</dbReference>
<dbReference type="GO" id="GO:0016747">
    <property type="term" value="F:acyltransferase activity, transferring groups other than amino-acyl groups"/>
    <property type="evidence" value="ECO:0007669"/>
    <property type="project" value="InterPro"/>
</dbReference>
<comment type="caution">
    <text evidence="4">The sequence shown here is derived from an EMBL/GenBank/DDBJ whole genome shotgun (WGS) entry which is preliminary data.</text>
</comment>
<dbReference type="RefSeq" id="WP_106384297.1">
    <property type="nucleotide sequence ID" value="NZ_PVSZ01000011.1"/>
</dbReference>
<evidence type="ECO:0000313" key="5">
    <source>
        <dbReference type="Proteomes" id="UP000238573"/>
    </source>
</evidence>
<evidence type="ECO:0000256" key="1">
    <source>
        <dbReference type="ARBA" id="ARBA00022679"/>
    </source>
</evidence>
<keyword evidence="2" id="KW-0012">Acyltransferase</keyword>
<dbReference type="Gene3D" id="3.40.630.30">
    <property type="match status" value="1"/>
</dbReference>
<dbReference type="PANTHER" id="PTHR43877">
    <property type="entry name" value="AMINOALKYLPHOSPHONATE N-ACETYLTRANSFERASE-RELATED-RELATED"/>
    <property type="match status" value="1"/>
</dbReference>
<evidence type="ECO:0000313" key="4">
    <source>
        <dbReference type="EMBL" id="PRT70423.1"/>
    </source>
</evidence>
<dbReference type="InterPro" id="IPR050832">
    <property type="entry name" value="Bact_Acetyltransf"/>
</dbReference>
<dbReference type="InterPro" id="IPR000182">
    <property type="entry name" value="GNAT_dom"/>
</dbReference>